<name>A0A139LVU4_9BACE</name>
<evidence type="ECO:0000259" key="1">
    <source>
        <dbReference type="Pfam" id="PF04233"/>
    </source>
</evidence>
<dbReference type="Pfam" id="PF18798">
    <property type="entry name" value="LPD3"/>
    <property type="match status" value="1"/>
</dbReference>
<reference evidence="3 4" key="1">
    <citation type="submission" date="2016-02" db="EMBL/GenBank/DDBJ databases">
        <authorList>
            <person name="Wen L."/>
            <person name="He K."/>
            <person name="Yang H."/>
        </authorList>
    </citation>
    <scope>NUCLEOTIDE SEQUENCE [LARGE SCALE GENOMIC DNA]</scope>
    <source>
        <strain evidence="3 4">KLE1704</strain>
    </source>
</reference>
<dbReference type="Pfam" id="PF04233">
    <property type="entry name" value="Phage_Mu_F"/>
    <property type="match status" value="1"/>
</dbReference>
<comment type="caution">
    <text evidence="3">The sequence shown here is derived from an EMBL/GenBank/DDBJ whole genome shotgun (WGS) entry which is preliminary data.</text>
</comment>
<evidence type="ECO:0000313" key="4">
    <source>
        <dbReference type="Proteomes" id="UP000070319"/>
    </source>
</evidence>
<evidence type="ECO:0000259" key="2">
    <source>
        <dbReference type="Pfam" id="PF18798"/>
    </source>
</evidence>
<dbReference type="RefSeq" id="WP_061433604.1">
    <property type="nucleotide sequence ID" value="NZ_KQ968644.1"/>
</dbReference>
<protein>
    <submittedName>
        <fullName evidence="3">Phage head morphogeneis protein, SPP1 gp7 family</fullName>
    </submittedName>
</protein>
<feature type="domain" description="Phage head morphogenesis" evidence="1">
    <location>
        <begin position="117"/>
        <end position="205"/>
    </location>
</feature>
<dbReference type="Proteomes" id="UP000070319">
    <property type="component" value="Unassembled WGS sequence"/>
</dbReference>
<dbReference type="InterPro" id="IPR040824">
    <property type="entry name" value="LPD3"/>
</dbReference>
<dbReference type="InterPro" id="IPR006528">
    <property type="entry name" value="Phage_head_morphogenesis_dom"/>
</dbReference>
<gene>
    <name evidence="3" type="ORF">HMPREF2531_00058</name>
</gene>
<dbReference type="EMBL" id="LTDF01000003">
    <property type="protein sequence ID" value="KXT55527.1"/>
    <property type="molecule type" value="Genomic_DNA"/>
</dbReference>
<dbReference type="AlphaFoldDB" id="A0A139LVU4"/>
<organism evidence="3">
    <name type="scientific">Bacteroides intestinalis</name>
    <dbReference type="NCBI Taxonomy" id="329854"/>
    <lineage>
        <taxon>Bacteria</taxon>
        <taxon>Pseudomonadati</taxon>
        <taxon>Bacteroidota</taxon>
        <taxon>Bacteroidia</taxon>
        <taxon>Bacteroidales</taxon>
        <taxon>Bacteroidaceae</taxon>
        <taxon>Bacteroides</taxon>
    </lineage>
</organism>
<sequence length="412" mass="48405">MLLNKKEEDESTDIDTTDVEASFTLLMRWLHRQTEFTPEMLKEEEVQRFVRKHAEILDNAVDYTIHQRPLDDISVQRLKESNYVFSGFKTFHELNEAFPSLLDDDGNRKPFEHFLNDVQKVNENYNKWYLKAEYNFALSSADMASRWQGWWEDEDRDRYLLQYRTVGDKRVRESHRLMHNITLPITSKFWDEYFPPNGWNCRCTVARVLRSNYPESDERQAMLVGSQATTGKHQEMMRFNPGKQMACFPAYNPYTISKCKNCPNRPGTMKLAKEPRNELCAACKVIREMKTMSAKATREQAKPLQGKRIGNPDFPQAIVVSGKGIKEWSNQPHMHYFEKNRMLLDIENVLAKSQYLGALDYHKNEDVTVSHIFETEIKGDKSWIIAREYKWGEVVLHSISDSPKIKELLKKK</sequence>
<accession>A0A139LVU4</accession>
<evidence type="ECO:0000313" key="3">
    <source>
        <dbReference type="EMBL" id="KXT55527.1"/>
    </source>
</evidence>
<proteinExistence type="predicted"/>
<feature type="domain" description="Large polyvalent protein-associated" evidence="2">
    <location>
        <begin position="289"/>
        <end position="393"/>
    </location>
</feature>
<dbReference type="PATRIC" id="fig|329854.7.peg.58"/>